<dbReference type="KEGG" id="chya:V22_40800"/>
<dbReference type="InterPro" id="IPR011453">
    <property type="entry name" value="DUF1559"/>
</dbReference>
<dbReference type="SUPFAM" id="SSF54523">
    <property type="entry name" value="Pili subunits"/>
    <property type="match status" value="1"/>
</dbReference>
<evidence type="ECO:0000256" key="1">
    <source>
        <dbReference type="SAM" id="Phobius"/>
    </source>
</evidence>
<dbReference type="Pfam" id="PF07596">
    <property type="entry name" value="SBP_bac_10"/>
    <property type="match status" value="1"/>
</dbReference>
<evidence type="ECO:0000313" key="3">
    <source>
        <dbReference type="EMBL" id="QDT66809.1"/>
    </source>
</evidence>
<dbReference type="PROSITE" id="PS00409">
    <property type="entry name" value="PROKAR_NTER_METHYL"/>
    <property type="match status" value="1"/>
</dbReference>
<dbReference type="InterPro" id="IPR027558">
    <property type="entry name" value="Pre_pil_HX9DG_C"/>
</dbReference>
<dbReference type="InterPro" id="IPR012902">
    <property type="entry name" value="N_methyl_site"/>
</dbReference>
<dbReference type="InterPro" id="IPR045584">
    <property type="entry name" value="Pilin-like"/>
</dbReference>
<accession>A0A517TEL4</accession>
<dbReference type="NCBIfam" id="TIGR04294">
    <property type="entry name" value="pre_pil_HX9DG"/>
    <property type="match status" value="1"/>
</dbReference>
<protein>
    <submittedName>
        <fullName evidence="3">Type II secretion system protein G</fullName>
    </submittedName>
</protein>
<dbReference type="Gene3D" id="3.30.700.10">
    <property type="entry name" value="Glycoprotein, Type 4 Pilin"/>
    <property type="match status" value="1"/>
</dbReference>
<organism evidence="3 4">
    <name type="scientific">Calycomorphotria hydatis</name>
    <dbReference type="NCBI Taxonomy" id="2528027"/>
    <lineage>
        <taxon>Bacteria</taxon>
        <taxon>Pseudomonadati</taxon>
        <taxon>Planctomycetota</taxon>
        <taxon>Planctomycetia</taxon>
        <taxon>Planctomycetales</taxon>
        <taxon>Planctomycetaceae</taxon>
        <taxon>Calycomorphotria</taxon>
    </lineage>
</organism>
<dbReference type="PANTHER" id="PTHR30093:SF2">
    <property type="entry name" value="TYPE II SECRETION SYSTEM PROTEIN H"/>
    <property type="match status" value="1"/>
</dbReference>
<feature type="transmembrane region" description="Helical" evidence="1">
    <location>
        <begin position="12"/>
        <end position="35"/>
    </location>
</feature>
<keyword evidence="1" id="KW-0472">Membrane</keyword>
<dbReference type="AlphaFoldDB" id="A0A517TEL4"/>
<dbReference type="Pfam" id="PF07963">
    <property type="entry name" value="N_methyl"/>
    <property type="match status" value="1"/>
</dbReference>
<name>A0A517TEL4_9PLAN</name>
<proteinExistence type="predicted"/>
<evidence type="ECO:0000313" key="4">
    <source>
        <dbReference type="Proteomes" id="UP000319976"/>
    </source>
</evidence>
<keyword evidence="1" id="KW-1133">Transmembrane helix</keyword>
<dbReference type="Proteomes" id="UP000319976">
    <property type="component" value="Chromosome"/>
</dbReference>
<keyword evidence="1" id="KW-0812">Transmembrane</keyword>
<evidence type="ECO:0000259" key="2">
    <source>
        <dbReference type="Pfam" id="PF07596"/>
    </source>
</evidence>
<dbReference type="PANTHER" id="PTHR30093">
    <property type="entry name" value="GENERAL SECRETION PATHWAY PROTEIN G"/>
    <property type="match status" value="1"/>
</dbReference>
<dbReference type="EMBL" id="CP036316">
    <property type="protein sequence ID" value="QDT66809.1"/>
    <property type="molecule type" value="Genomic_DNA"/>
</dbReference>
<keyword evidence="4" id="KW-1185">Reference proteome</keyword>
<gene>
    <name evidence="3" type="primary">xcpT_43</name>
    <name evidence="3" type="ORF">V22_40800</name>
</gene>
<dbReference type="RefSeq" id="WP_197439792.1">
    <property type="nucleotide sequence ID" value="NZ_CP036316.1"/>
</dbReference>
<feature type="domain" description="DUF1559" evidence="2">
    <location>
        <begin position="36"/>
        <end position="360"/>
    </location>
</feature>
<sequence>MLKTLRKSPAGFTLIELLVVIAIIAILIALLLPAVQQAREAARRSQCKNNLKQIGLALHNYHDAHSVFPPGTVYQRPGHSSDGNPCGTGSSYLASWNWTAMILPFIEQAGLYAAFQPGDKIASQALTDLLTPTTDPNFDGSLLHTQLSIFQCPSDPKPQLNDQFFFRQNIANVQFDTYGIQGDGPTANSATDVQLPVLNYVGNMSSYWGYPSTNSGTGCTNSTGKNASANTGIMWLDSAVRMRDITDGTSNTLLVGERSYSRQMCGGPSTPACTGSIAVEPMIQAGGTLFINGTAAGNRDDIGRVYALLNSLTALQSGPGINPVIGDTPLRQKSYGSMHVGGAQFVLCDGSVTFISENVDYAPDSSWISPTSGSFPASFQAHANSVLESLASRNDGNVVGEF</sequence>
<reference evidence="3 4" key="1">
    <citation type="submission" date="2019-02" db="EMBL/GenBank/DDBJ databases">
        <title>Deep-cultivation of Planctomycetes and their phenomic and genomic characterization uncovers novel biology.</title>
        <authorList>
            <person name="Wiegand S."/>
            <person name="Jogler M."/>
            <person name="Boedeker C."/>
            <person name="Pinto D."/>
            <person name="Vollmers J."/>
            <person name="Rivas-Marin E."/>
            <person name="Kohn T."/>
            <person name="Peeters S.H."/>
            <person name="Heuer A."/>
            <person name="Rast P."/>
            <person name="Oberbeckmann S."/>
            <person name="Bunk B."/>
            <person name="Jeske O."/>
            <person name="Meyerdierks A."/>
            <person name="Storesund J.E."/>
            <person name="Kallscheuer N."/>
            <person name="Luecker S."/>
            <person name="Lage O.M."/>
            <person name="Pohl T."/>
            <person name="Merkel B.J."/>
            <person name="Hornburger P."/>
            <person name="Mueller R.-W."/>
            <person name="Bruemmer F."/>
            <person name="Labrenz M."/>
            <person name="Spormann A.M."/>
            <person name="Op den Camp H."/>
            <person name="Overmann J."/>
            <person name="Amann R."/>
            <person name="Jetten M.S.M."/>
            <person name="Mascher T."/>
            <person name="Medema M.H."/>
            <person name="Devos D.P."/>
            <person name="Kaster A.-K."/>
            <person name="Ovreas L."/>
            <person name="Rohde M."/>
            <person name="Galperin M.Y."/>
            <person name="Jogler C."/>
        </authorList>
    </citation>
    <scope>NUCLEOTIDE SEQUENCE [LARGE SCALE GENOMIC DNA]</scope>
    <source>
        <strain evidence="3 4">V22</strain>
    </source>
</reference>
<dbReference type="NCBIfam" id="TIGR02532">
    <property type="entry name" value="IV_pilin_GFxxxE"/>
    <property type="match status" value="1"/>
</dbReference>